<protein>
    <submittedName>
        <fullName evidence="2">Uncharacterized protein</fullName>
    </submittedName>
</protein>
<reference evidence="2" key="1">
    <citation type="submission" date="2022-06" db="EMBL/GenBank/DDBJ databases">
        <title>Uncovering the hologenomic basis of an extraordinary plant invasion.</title>
        <authorList>
            <person name="Bieker V.C."/>
            <person name="Martin M.D."/>
            <person name="Gilbert T."/>
            <person name="Hodgins K."/>
            <person name="Battlay P."/>
            <person name="Petersen B."/>
            <person name="Wilson J."/>
        </authorList>
    </citation>
    <scope>NUCLEOTIDE SEQUENCE</scope>
    <source>
        <strain evidence="2">AA19_3_7</strain>
        <tissue evidence="2">Leaf</tissue>
    </source>
</reference>
<gene>
    <name evidence="2" type="ORF">M8C21_025676</name>
</gene>
<accession>A0AAD5CYQ3</accession>
<proteinExistence type="predicted"/>
<keyword evidence="3" id="KW-1185">Reference proteome</keyword>
<sequence>MWWKNRVNCPARAAWDVNTATRGSTRRQRHQEDGEDEACD</sequence>
<dbReference type="Proteomes" id="UP001206925">
    <property type="component" value="Unassembled WGS sequence"/>
</dbReference>
<dbReference type="EMBL" id="JAMZMK010006164">
    <property type="protein sequence ID" value="KAI7750347.1"/>
    <property type="molecule type" value="Genomic_DNA"/>
</dbReference>
<comment type="caution">
    <text evidence="2">The sequence shown here is derived from an EMBL/GenBank/DDBJ whole genome shotgun (WGS) entry which is preliminary data.</text>
</comment>
<organism evidence="2 3">
    <name type="scientific">Ambrosia artemisiifolia</name>
    <name type="common">Common ragweed</name>
    <dbReference type="NCBI Taxonomy" id="4212"/>
    <lineage>
        <taxon>Eukaryota</taxon>
        <taxon>Viridiplantae</taxon>
        <taxon>Streptophyta</taxon>
        <taxon>Embryophyta</taxon>
        <taxon>Tracheophyta</taxon>
        <taxon>Spermatophyta</taxon>
        <taxon>Magnoliopsida</taxon>
        <taxon>eudicotyledons</taxon>
        <taxon>Gunneridae</taxon>
        <taxon>Pentapetalae</taxon>
        <taxon>asterids</taxon>
        <taxon>campanulids</taxon>
        <taxon>Asterales</taxon>
        <taxon>Asteraceae</taxon>
        <taxon>Asteroideae</taxon>
        <taxon>Heliantheae alliance</taxon>
        <taxon>Heliantheae</taxon>
        <taxon>Ambrosia</taxon>
    </lineage>
</organism>
<feature type="region of interest" description="Disordered" evidence="1">
    <location>
        <begin position="20"/>
        <end position="40"/>
    </location>
</feature>
<name>A0AAD5CYQ3_AMBAR</name>
<evidence type="ECO:0000256" key="1">
    <source>
        <dbReference type="SAM" id="MobiDB-lite"/>
    </source>
</evidence>
<dbReference type="AlphaFoldDB" id="A0AAD5CYQ3"/>
<evidence type="ECO:0000313" key="3">
    <source>
        <dbReference type="Proteomes" id="UP001206925"/>
    </source>
</evidence>
<evidence type="ECO:0000313" key="2">
    <source>
        <dbReference type="EMBL" id="KAI7750347.1"/>
    </source>
</evidence>